<organism evidence="1 2">
    <name type="scientific">Piscirickettsia litoralis</name>
    <dbReference type="NCBI Taxonomy" id="1891921"/>
    <lineage>
        <taxon>Bacteria</taxon>
        <taxon>Pseudomonadati</taxon>
        <taxon>Pseudomonadota</taxon>
        <taxon>Gammaproteobacteria</taxon>
        <taxon>Thiotrichales</taxon>
        <taxon>Piscirickettsiaceae</taxon>
        <taxon>Piscirickettsia</taxon>
    </lineage>
</organism>
<comment type="caution">
    <text evidence="1">The sequence shown here is derived from an EMBL/GenBank/DDBJ whole genome shotgun (WGS) entry which is preliminary data.</text>
</comment>
<dbReference type="Proteomes" id="UP000094329">
    <property type="component" value="Unassembled WGS sequence"/>
</dbReference>
<protein>
    <recommendedName>
        <fullName evidence="3">Transposase</fullName>
    </recommendedName>
</protein>
<sequence length="73" mass="8476">MLYNIVRAKNDVQSTLQRQYKRRFCAELFKRYKLGRCGCYESKHGSISETQIKEFARKKSNGAIAIALKETTV</sequence>
<evidence type="ECO:0008006" key="3">
    <source>
        <dbReference type="Google" id="ProtNLM"/>
    </source>
</evidence>
<evidence type="ECO:0000313" key="1">
    <source>
        <dbReference type="EMBL" id="ODN43320.1"/>
    </source>
</evidence>
<name>A0ABX3A476_9GAMM</name>
<keyword evidence="2" id="KW-1185">Reference proteome</keyword>
<dbReference type="EMBL" id="MDTU01000001">
    <property type="protein sequence ID" value="ODN43320.1"/>
    <property type="molecule type" value="Genomic_DNA"/>
</dbReference>
<reference evidence="1 2" key="1">
    <citation type="submission" date="2016-08" db="EMBL/GenBank/DDBJ databases">
        <title>Draft genome sequence of Candidatus Piscirickettsia litoralis, from seawater.</title>
        <authorList>
            <person name="Wan X."/>
            <person name="Lee A.J."/>
            <person name="Hou S."/>
            <person name="Donachie S.P."/>
        </authorList>
    </citation>
    <scope>NUCLEOTIDE SEQUENCE [LARGE SCALE GENOMIC DNA]</scope>
    <source>
        <strain evidence="1 2">Y2</strain>
    </source>
</reference>
<proteinExistence type="predicted"/>
<gene>
    <name evidence="1" type="ORF">BGC07_10790</name>
</gene>
<accession>A0ABX3A476</accession>
<evidence type="ECO:0000313" key="2">
    <source>
        <dbReference type="Proteomes" id="UP000094329"/>
    </source>
</evidence>